<feature type="transmembrane region" description="Helical" evidence="1">
    <location>
        <begin position="273"/>
        <end position="291"/>
    </location>
</feature>
<protein>
    <submittedName>
        <fullName evidence="4">DUF4105 domain-containing protein</fullName>
    </submittedName>
</protein>
<keyword evidence="1" id="KW-0812">Transmembrane</keyword>
<dbReference type="Pfam" id="PF13387">
    <property type="entry name" value="Lnb_N"/>
    <property type="match status" value="1"/>
</dbReference>
<evidence type="ECO:0000256" key="2">
    <source>
        <dbReference type="SAM" id="SignalP"/>
    </source>
</evidence>
<dbReference type="InterPro" id="IPR025178">
    <property type="entry name" value="Lnb_N"/>
</dbReference>
<dbReference type="RefSeq" id="WP_150863177.1">
    <property type="nucleotide sequence ID" value="NZ_VYXP01000003.1"/>
</dbReference>
<feature type="signal peptide" evidence="2">
    <location>
        <begin position="1"/>
        <end position="31"/>
    </location>
</feature>
<dbReference type="InterPro" id="IPR006311">
    <property type="entry name" value="TAT_signal"/>
</dbReference>
<reference evidence="4 5" key="1">
    <citation type="submission" date="2019-09" db="EMBL/GenBank/DDBJ databases">
        <title>Wenzhouxiangella sp. Genome sequencing and assembly.</title>
        <authorList>
            <person name="Zhang R."/>
        </authorList>
    </citation>
    <scope>NUCLEOTIDE SEQUENCE [LARGE SCALE GENOMIC DNA]</scope>
    <source>
        <strain evidence="4 5">W260</strain>
    </source>
</reference>
<feature type="transmembrane region" description="Helical" evidence="1">
    <location>
        <begin position="380"/>
        <end position="398"/>
    </location>
</feature>
<proteinExistence type="predicted"/>
<keyword evidence="2" id="KW-0732">Signal</keyword>
<name>A0A5N0TEE8_9GAMM</name>
<feature type="transmembrane region" description="Helical" evidence="1">
    <location>
        <begin position="328"/>
        <end position="347"/>
    </location>
</feature>
<feature type="transmembrane region" description="Helical" evidence="1">
    <location>
        <begin position="303"/>
        <end position="322"/>
    </location>
</feature>
<evidence type="ECO:0000259" key="3">
    <source>
        <dbReference type="Pfam" id="PF13387"/>
    </source>
</evidence>
<organism evidence="4 5">
    <name type="scientific">Marinihelvus fidelis</name>
    <dbReference type="NCBI Taxonomy" id="2613842"/>
    <lineage>
        <taxon>Bacteria</taxon>
        <taxon>Pseudomonadati</taxon>
        <taxon>Pseudomonadota</taxon>
        <taxon>Gammaproteobacteria</taxon>
        <taxon>Chromatiales</taxon>
        <taxon>Wenzhouxiangellaceae</taxon>
        <taxon>Marinihelvus</taxon>
    </lineage>
</organism>
<evidence type="ECO:0000313" key="5">
    <source>
        <dbReference type="Proteomes" id="UP000325372"/>
    </source>
</evidence>
<feature type="transmembrane region" description="Helical" evidence="1">
    <location>
        <begin position="354"/>
        <end position="374"/>
    </location>
</feature>
<evidence type="ECO:0000256" key="1">
    <source>
        <dbReference type="SAM" id="Phobius"/>
    </source>
</evidence>
<dbReference type="Proteomes" id="UP000325372">
    <property type="component" value="Unassembled WGS sequence"/>
</dbReference>
<dbReference type="AlphaFoldDB" id="A0A5N0TEE8"/>
<keyword evidence="1" id="KW-1133">Transmembrane helix</keyword>
<keyword evidence="5" id="KW-1185">Reference proteome</keyword>
<accession>A0A5N0TEE8</accession>
<gene>
    <name evidence="4" type="ORF">F3N42_04355</name>
</gene>
<feature type="domain" description="Lnb N-terminal periplasmic" evidence="3">
    <location>
        <begin position="46"/>
        <end position="194"/>
    </location>
</feature>
<dbReference type="EMBL" id="VYXP01000003">
    <property type="protein sequence ID" value="KAA9132467.1"/>
    <property type="molecule type" value="Genomic_DNA"/>
</dbReference>
<keyword evidence="1" id="KW-0472">Membrane</keyword>
<sequence length="414" mass="45617">MSWNGRRWLLKRAWLAALLCMAGLVTAPVQAQSLPPAPPEGDYEVLLVTYGPGAEIWERFGHNALWLREPARGLDHAFNFGFFDFEQPNFLRRFVQGRMLYFAAAVPTAQELDWYRQAGRSVRVQSIDLGPLEYAHLRDILLAQVDAANRDYLYDYYYDNCSTRLRDVLNMALDGLLAQQFQDQAEVQTLREHTRRATQVDPVYYLGLEIGLGEPVDRHATRWDEMFLPSVLADSLLEVTRLKGQGLAPLVSSDRVLSEGRLPAMPAEPAVVWPRYLGVGLLLAVLLILLARFAPTALGTGVALAWGLVLATAGLGLLALMLATDHAITRPNINPLLLNPAWVLALIPAWRRFAVMVVVFGVIAVTAIAAWPGGQYVVDVLALVAPVSLVAAAIVWRAPRRAGGESRPATVPGT</sequence>
<comment type="caution">
    <text evidence="4">The sequence shown here is derived from an EMBL/GenBank/DDBJ whole genome shotgun (WGS) entry which is preliminary data.</text>
</comment>
<dbReference type="PROSITE" id="PS51318">
    <property type="entry name" value="TAT"/>
    <property type="match status" value="1"/>
</dbReference>
<feature type="chain" id="PRO_5024375710" evidence="2">
    <location>
        <begin position="32"/>
        <end position="414"/>
    </location>
</feature>
<evidence type="ECO:0000313" key="4">
    <source>
        <dbReference type="EMBL" id="KAA9132467.1"/>
    </source>
</evidence>